<dbReference type="SUPFAM" id="SSF49899">
    <property type="entry name" value="Concanavalin A-like lectins/glucanases"/>
    <property type="match status" value="1"/>
</dbReference>
<gene>
    <name evidence="1" type="ORF">MM415A00555_0017</name>
</gene>
<accession>A0A6M3KH92</accession>
<dbReference type="GO" id="GO:0030246">
    <property type="term" value="F:carbohydrate binding"/>
    <property type="evidence" value="ECO:0007669"/>
    <property type="project" value="UniProtKB-KW"/>
</dbReference>
<name>A0A6M3KH92_9ZZZZ</name>
<proteinExistence type="predicted"/>
<protein>
    <submittedName>
        <fullName evidence="1">Putative lectin/glucanase superfamily protein</fullName>
    </submittedName>
</protein>
<sequence>MAWLGTWRNRIKITIDPTKIDGDLENFPFKLCISASSGIDSDDISLVFDSLGSDANRKKIAVTTSDEVTQCYVEIESWDDGNEIAWLHIKVPAVSSTVDTDLYFYYDPSQSDNTTYVGDTGDAIAQNVWDSNFISVFHMNQDPSGGAGCILDSTATGNNGTPVGTMLTEDLIDGQYGKAIAFDGTNDGIALGDLDVHDNTAYTVEFFETGSAQVAKNFWTETRTTSIMPLIFLGTCAGSPYQKMRMLVRDPDNTMRLNIDSTGNVADGSPHYVAWADNAGNYNVYIDGVGDKSGSYTKNPKACNQSHIAMDGRAGETSFFAGTIYELRLSSVKRTSEWVKATNHSLFDNLYSIELPDNTYIVSEVFSLSASLSGSRFTNFAHILSPAFLLSSTLAGERIGACLISAPTLTGAFSFSPSATIIRAKDILAPDFTLESSFSASIEAATIILSQVMNLSFSLLSDSQRIYWRDYFYLINSIPFDGTFALVNSLNTGVSSQVLLLNNVLAQIQGQLIVKNRFRDLVLIEGTNRIVNVLEGLYSTGEYYLDESHGI</sequence>
<dbReference type="Pfam" id="PF13385">
    <property type="entry name" value="Laminin_G_3"/>
    <property type="match status" value="1"/>
</dbReference>
<organism evidence="1">
    <name type="scientific">viral metagenome</name>
    <dbReference type="NCBI Taxonomy" id="1070528"/>
    <lineage>
        <taxon>unclassified sequences</taxon>
        <taxon>metagenomes</taxon>
        <taxon>organismal metagenomes</taxon>
    </lineage>
</organism>
<dbReference type="AlphaFoldDB" id="A0A6M3KH92"/>
<dbReference type="EMBL" id="MT142455">
    <property type="protein sequence ID" value="QJA81326.1"/>
    <property type="molecule type" value="Genomic_DNA"/>
</dbReference>
<reference evidence="1" key="1">
    <citation type="submission" date="2020-03" db="EMBL/GenBank/DDBJ databases">
        <title>The deep terrestrial virosphere.</title>
        <authorList>
            <person name="Holmfeldt K."/>
            <person name="Nilsson E."/>
            <person name="Simone D."/>
            <person name="Lopez-Fernandez M."/>
            <person name="Wu X."/>
            <person name="de Brujin I."/>
            <person name="Lundin D."/>
            <person name="Andersson A."/>
            <person name="Bertilsson S."/>
            <person name="Dopson M."/>
        </authorList>
    </citation>
    <scope>NUCLEOTIDE SEQUENCE</scope>
    <source>
        <strain evidence="1">MM415A00555</strain>
    </source>
</reference>
<evidence type="ECO:0000313" key="1">
    <source>
        <dbReference type="EMBL" id="QJA81326.1"/>
    </source>
</evidence>
<keyword evidence="1" id="KW-0430">Lectin</keyword>
<dbReference type="InterPro" id="IPR013320">
    <property type="entry name" value="ConA-like_dom_sf"/>
</dbReference>
<dbReference type="Gene3D" id="2.60.120.200">
    <property type="match status" value="1"/>
</dbReference>